<dbReference type="Proteomes" id="UP000606786">
    <property type="component" value="Unassembled WGS sequence"/>
</dbReference>
<gene>
    <name evidence="2" type="ORF">CCAP1982_LOCUS2265</name>
</gene>
<organism evidence="2 3">
    <name type="scientific">Ceratitis capitata</name>
    <name type="common">Mediterranean fruit fly</name>
    <name type="synonym">Tephritis capitata</name>
    <dbReference type="NCBI Taxonomy" id="7213"/>
    <lineage>
        <taxon>Eukaryota</taxon>
        <taxon>Metazoa</taxon>
        <taxon>Ecdysozoa</taxon>
        <taxon>Arthropoda</taxon>
        <taxon>Hexapoda</taxon>
        <taxon>Insecta</taxon>
        <taxon>Pterygota</taxon>
        <taxon>Neoptera</taxon>
        <taxon>Endopterygota</taxon>
        <taxon>Diptera</taxon>
        <taxon>Brachycera</taxon>
        <taxon>Muscomorpha</taxon>
        <taxon>Tephritoidea</taxon>
        <taxon>Tephritidae</taxon>
        <taxon>Ceratitis</taxon>
        <taxon>Ceratitis</taxon>
    </lineage>
</organism>
<name>A0A811U2U4_CERCA</name>
<evidence type="ECO:0000313" key="2">
    <source>
        <dbReference type="EMBL" id="CAD6993452.1"/>
    </source>
</evidence>
<feature type="compositionally biased region" description="Basic and acidic residues" evidence="1">
    <location>
        <begin position="22"/>
        <end position="38"/>
    </location>
</feature>
<sequence>MLSGLASGKSKGEIPVTLRKSSSAEKVEHEKHSTTQTTIERKTGRFKTGSVSGICFKQRPY</sequence>
<comment type="caution">
    <text evidence="2">The sequence shown here is derived from an EMBL/GenBank/DDBJ whole genome shotgun (WGS) entry which is preliminary data.</text>
</comment>
<evidence type="ECO:0000313" key="3">
    <source>
        <dbReference type="Proteomes" id="UP000606786"/>
    </source>
</evidence>
<reference evidence="2" key="1">
    <citation type="submission" date="2020-11" db="EMBL/GenBank/DDBJ databases">
        <authorList>
            <person name="Whitehead M."/>
        </authorList>
    </citation>
    <scope>NUCLEOTIDE SEQUENCE</scope>
    <source>
        <strain evidence="2">EGII</strain>
    </source>
</reference>
<dbReference type="AlphaFoldDB" id="A0A811U2U4"/>
<feature type="region of interest" description="Disordered" evidence="1">
    <location>
        <begin position="1"/>
        <end position="38"/>
    </location>
</feature>
<protein>
    <submittedName>
        <fullName evidence="2">(Mediterranean fruit fly) hypothetical protein</fullName>
    </submittedName>
</protein>
<dbReference type="EMBL" id="CAJHJT010000001">
    <property type="protein sequence ID" value="CAD6993452.1"/>
    <property type="molecule type" value="Genomic_DNA"/>
</dbReference>
<proteinExistence type="predicted"/>
<evidence type="ECO:0000256" key="1">
    <source>
        <dbReference type="SAM" id="MobiDB-lite"/>
    </source>
</evidence>
<keyword evidence="3" id="KW-1185">Reference proteome</keyword>
<accession>A0A811U2U4</accession>